<evidence type="ECO:0000256" key="1">
    <source>
        <dbReference type="ARBA" id="ARBA00009437"/>
    </source>
</evidence>
<dbReference type="PATRIC" id="fig|1705565.3.peg.1454"/>
<comment type="caution">
    <text evidence="6">The sequence shown here is derived from an EMBL/GenBank/DDBJ whole genome shotgun (WGS) entry which is preliminary data.</text>
</comment>
<dbReference type="GO" id="GO:0000976">
    <property type="term" value="F:transcription cis-regulatory region binding"/>
    <property type="evidence" value="ECO:0007669"/>
    <property type="project" value="TreeGrafter"/>
</dbReference>
<dbReference type="CDD" id="cd08420">
    <property type="entry name" value="PBP2_CysL_like"/>
    <property type="match status" value="1"/>
</dbReference>
<dbReference type="Pfam" id="PF03466">
    <property type="entry name" value="LysR_substrate"/>
    <property type="match status" value="1"/>
</dbReference>
<sequence>MDQTLEVFVTVVEKGNFTRAAEELLMTQPAVSQYIQALERSVGTRLLERTNKYVRLNKAGEIVYHHAKDILGLYTRMNTLVDDLMHRAGGHLSIGSSYTFGEYMLPHVIAYMREHYPLIRPSITIGNTTEVGEMILRHEADVGIVEGDYQHEMLHIEAFAEDEMVVMVPRNGRYDHLQEISVQELANETWIVREAGSGTRAATERLFSQYQVHPAHLVEFGSTQLIKESVEAGLGVTLLSRWAVRKEMQLGTLHMLVPNGKPVARQFSWITQKTPYHTKVVEVFLELLHQQRGFPTYV</sequence>
<evidence type="ECO:0000313" key="6">
    <source>
        <dbReference type="EMBL" id="KOR76136.1"/>
    </source>
</evidence>
<evidence type="ECO:0000313" key="7">
    <source>
        <dbReference type="Proteomes" id="UP000036932"/>
    </source>
</evidence>
<dbReference type="RefSeq" id="WP_054405293.1">
    <property type="nucleotide sequence ID" value="NZ_LIUT01000008.1"/>
</dbReference>
<dbReference type="OrthoDB" id="9785745at2"/>
<organism evidence="6 7">
    <name type="scientific">Paenibacillus solani</name>
    <dbReference type="NCBI Taxonomy" id="1705565"/>
    <lineage>
        <taxon>Bacteria</taxon>
        <taxon>Bacillati</taxon>
        <taxon>Bacillota</taxon>
        <taxon>Bacilli</taxon>
        <taxon>Bacillales</taxon>
        <taxon>Paenibacillaceae</taxon>
        <taxon>Paenibacillus</taxon>
    </lineage>
</organism>
<dbReference type="SUPFAM" id="SSF53850">
    <property type="entry name" value="Periplasmic binding protein-like II"/>
    <property type="match status" value="1"/>
</dbReference>
<dbReference type="InterPro" id="IPR005119">
    <property type="entry name" value="LysR_subst-bd"/>
</dbReference>
<dbReference type="PANTHER" id="PTHR30126">
    <property type="entry name" value="HTH-TYPE TRANSCRIPTIONAL REGULATOR"/>
    <property type="match status" value="1"/>
</dbReference>
<keyword evidence="3" id="KW-0238">DNA-binding</keyword>
<comment type="similarity">
    <text evidence="1">Belongs to the LysR transcriptional regulatory family.</text>
</comment>
<dbReference type="Pfam" id="PF00126">
    <property type="entry name" value="HTH_1"/>
    <property type="match status" value="1"/>
</dbReference>
<proteinExistence type="inferred from homology"/>
<feature type="domain" description="HTH lysR-type" evidence="5">
    <location>
        <begin position="1"/>
        <end position="57"/>
    </location>
</feature>
<name>A0A0M1N1U6_9BACL</name>
<keyword evidence="2" id="KW-0805">Transcription regulation</keyword>
<protein>
    <submittedName>
        <fullName evidence="6">Transcriptional regulator</fullName>
    </submittedName>
</protein>
<dbReference type="InterPro" id="IPR036390">
    <property type="entry name" value="WH_DNA-bd_sf"/>
</dbReference>
<keyword evidence="7" id="KW-1185">Reference proteome</keyword>
<dbReference type="GO" id="GO:0003700">
    <property type="term" value="F:DNA-binding transcription factor activity"/>
    <property type="evidence" value="ECO:0007669"/>
    <property type="project" value="InterPro"/>
</dbReference>
<evidence type="ECO:0000259" key="5">
    <source>
        <dbReference type="PROSITE" id="PS50931"/>
    </source>
</evidence>
<dbReference type="PROSITE" id="PS50931">
    <property type="entry name" value="HTH_LYSR"/>
    <property type="match status" value="1"/>
</dbReference>
<dbReference type="InterPro" id="IPR000847">
    <property type="entry name" value="LysR_HTH_N"/>
</dbReference>
<evidence type="ECO:0000256" key="3">
    <source>
        <dbReference type="ARBA" id="ARBA00023125"/>
    </source>
</evidence>
<accession>A0A0M1N1U6</accession>
<dbReference type="EMBL" id="LIUT01000008">
    <property type="protein sequence ID" value="KOR76136.1"/>
    <property type="molecule type" value="Genomic_DNA"/>
</dbReference>
<dbReference type="SUPFAM" id="SSF46785">
    <property type="entry name" value="Winged helix' DNA-binding domain"/>
    <property type="match status" value="1"/>
</dbReference>
<dbReference type="Gene3D" id="1.10.10.10">
    <property type="entry name" value="Winged helix-like DNA-binding domain superfamily/Winged helix DNA-binding domain"/>
    <property type="match status" value="1"/>
</dbReference>
<dbReference type="InterPro" id="IPR036388">
    <property type="entry name" value="WH-like_DNA-bd_sf"/>
</dbReference>
<dbReference type="PANTHER" id="PTHR30126:SF39">
    <property type="entry name" value="HTH-TYPE TRANSCRIPTIONAL REGULATOR CYSL"/>
    <property type="match status" value="1"/>
</dbReference>
<evidence type="ECO:0000256" key="2">
    <source>
        <dbReference type="ARBA" id="ARBA00023015"/>
    </source>
</evidence>
<dbReference type="Gene3D" id="3.40.190.290">
    <property type="match status" value="1"/>
</dbReference>
<keyword evidence="4" id="KW-0804">Transcription</keyword>
<evidence type="ECO:0000256" key="4">
    <source>
        <dbReference type="ARBA" id="ARBA00023163"/>
    </source>
</evidence>
<dbReference type="AlphaFoldDB" id="A0A0M1N1U6"/>
<dbReference type="Proteomes" id="UP000036932">
    <property type="component" value="Unassembled WGS sequence"/>
</dbReference>
<dbReference type="FunFam" id="1.10.10.10:FF:000001">
    <property type="entry name" value="LysR family transcriptional regulator"/>
    <property type="match status" value="1"/>
</dbReference>
<reference evidence="7" key="1">
    <citation type="submission" date="2015-08" db="EMBL/GenBank/DDBJ databases">
        <title>Genome sequencing project for genomic taxonomy and phylogenomics of Bacillus-like bacteria.</title>
        <authorList>
            <person name="Liu B."/>
            <person name="Wang J."/>
            <person name="Zhu Y."/>
            <person name="Liu G."/>
            <person name="Chen Q."/>
            <person name="Chen Z."/>
            <person name="Lan J."/>
            <person name="Che J."/>
            <person name="Ge C."/>
            <person name="Shi H."/>
            <person name="Pan Z."/>
            <person name="Liu X."/>
        </authorList>
    </citation>
    <scope>NUCLEOTIDE SEQUENCE [LARGE SCALE GENOMIC DNA]</scope>
    <source>
        <strain evidence="7">FJAT-22460</strain>
    </source>
</reference>
<dbReference type="PRINTS" id="PR00039">
    <property type="entry name" value="HTHLYSR"/>
</dbReference>
<gene>
    <name evidence="6" type="ORF">AM231_26240</name>
</gene>